<dbReference type="InterPro" id="IPR017853">
    <property type="entry name" value="GH"/>
</dbReference>
<evidence type="ECO:0000256" key="4">
    <source>
        <dbReference type="RuleBase" id="RU004335"/>
    </source>
</evidence>
<feature type="region of interest" description="Disordered" evidence="5">
    <location>
        <begin position="89"/>
        <end position="122"/>
    </location>
</feature>
<dbReference type="Pfam" id="PF00332">
    <property type="entry name" value="Glyco_hydro_17"/>
    <property type="match status" value="1"/>
</dbReference>
<feature type="compositionally biased region" description="Gly residues" evidence="5">
    <location>
        <begin position="213"/>
        <end position="224"/>
    </location>
</feature>
<dbReference type="InterPro" id="IPR000490">
    <property type="entry name" value="Glyco_hydro_17"/>
</dbReference>
<feature type="region of interest" description="Disordered" evidence="5">
    <location>
        <begin position="205"/>
        <end position="295"/>
    </location>
</feature>
<dbReference type="Gene3D" id="3.20.20.80">
    <property type="entry name" value="Glycosidases"/>
    <property type="match status" value="1"/>
</dbReference>
<sequence length="324" mass="34974">MVANNLPAPEQVVSMYKAKNISYVRLFHPDTDALNALRGSGVGVVLGTLNEDLPRLASDPSFAASWVATNVQPFAGAVQFRYINAGRRGAGAPGHAEPGVGAPVRGGHGRPRHHGRGHQRARRLVPAVPGRILRGGRVGDGAHRLVPVVEGRAAAGQRIPVLRLLEQRRAGGARVRAAVGGRRRGVVGHGRRGGLHQHVRRYRGRDARRGGESRGPGAGAGGVGDRLAVGRRRGRHRGECRGVQQQRGAARRRRYPAPAREGRGDVPFRHVQRERQGRGRGAALRPLPAGHERGLPRRLHGGIPLGLGRRRLTRFFTFSSRLIL</sequence>
<dbReference type="EMBL" id="CM000782">
    <property type="protein sequence ID" value="AQK86957.1"/>
    <property type="molecule type" value="Genomic_DNA"/>
</dbReference>
<organism evidence="6">
    <name type="scientific">Zea mays</name>
    <name type="common">Maize</name>
    <dbReference type="NCBI Taxonomy" id="4577"/>
    <lineage>
        <taxon>Eukaryota</taxon>
        <taxon>Viridiplantae</taxon>
        <taxon>Streptophyta</taxon>
        <taxon>Embryophyta</taxon>
        <taxon>Tracheophyta</taxon>
        <taxon>Spermatophyta</taxon>
        <taxon>Magnoliopsida</taxon>
        <taxon>Liliopsida</taxon>
        <taxon>Poales</taxon>
        <taxon>Poaceae</taxon>
        <taxon>PACMAD clade</taxon>
        <taxon>Panicoideae</taxon>
        <taxon>Andropogonodae</taxon>
        <taxon>Andropogoneae</taxon>
        <taxon>Tripsacinae</taxon>
        <taxon>Zea</taxon>
    </lineage>
</organism>
<gene>
    <name evidence="6" type="ORF">ZEAMMB73_Zm00001d038577</name>
</gene>
<feature type="compositionally biased region" description="Low complexity" evidence="5">
    <location>
        <begin position="93"/>
        <end position="105"/>
    </location>
</feature>
<dbReference type="SUPFAM" id="SSF51445">
    <property type="entry name" value="(Trans)glycosidases"/>
    <property type="match status" value="1"/>
</dbReference>
<feature type="compositionally biased region" description="Basic residues" evidence="5">
    <location>
        <begin position="107"/>
        <end position="122"/>
    </location>
</feature>
<dbReference type="PANTHER" id="PTHR32227">
    <property type="entry name" value="GLUCAN ENDO-1,3-BETA-GLUCOSIDASE BG1-RELATED-RELATED"/>
    <property type="match status" value="1"/>
</dbReference>
<reference evidence="6" key="1">
    <citation type="submission" date="2015-12" db="EMBL/GenBank/DDBJ databases">
        <title>Update maize B73 reference genome by single molecule sequencing technologies.</title>
        <authorList>
            <consortium name="Maize Genome Sequencing Project"/>
            <person name="Ware D."/>
        </authorList>
    </citation>
    <scope>NUCLEOTIDE SEQUENCE</scope>
    <source>
        <tissue evidence="6">Seedling</tissue>
    </source>
</reference>
<dbReference type="InterPro" id="IPR044965">
    <property type="entry name" value="Glyco_hydro_17_plant"/>
</dbReference>
<keyword evidence="2" id="KW-0378">Hydrolase</keyword>
<protein>
    <submittedName>
        <fullName evidence="6">Putative glucan endo-13-beta-glucosidase BG1</fullName>
    </submittedName>
</protein>
<dbReference type="GO" id="GO:0004553">
    <property type="term" value="F:hydrolase activity, hydrolyzing O-glycosyl compounds"/>
    <property type="evidence" value="ECO:0007669"/>
    <property type="project" value="InterPro"/>
</dbReference>
<name>A0A1D6M7C0_MAIZE</name>
<feature type="compositionally biased region" description="Basic and acidic residues" evidence="5">
    <location>
        <begin position="260"/>
        <end position="277"/>
    </location>
</feature>
<dbReference type="GO" id="GO:0005975">
    <property type="term" value="P:carbohydrate metabolic process"/>
    <property type="evidence" value="ECO:0007669"/>
    <property type="project" value="InterPro"/>
</dbReference>
<dbReference type="AlphaFoldDB" id="A0A1D6M7C0"/>
<evidence type="ECO:0000256" key="2">
    <source>
        <dbReference type="ARBA" id="ARBA00022801"/>
    </source>
</evidence>
<proteinExistence type="inferred from homology"/>
<dbReference type="ExpressionAtlas" id="A0A1D6M7C0">
    <property type="expression patterns" value="baseline and differential"/>
</dbReference>
<evidence type="ECO:0000256" key="1">
    <source>
        <dbReference type="ARBA" id="ARBA00008773"/>
    </source>
</evidence>
<feature type="non-terminal residue" evidence="6">
    <location>
        <position position="324"/>
    </location>
</feature>
<accession>A0A1D6M7C0</accession>
<evidence type="ECO:0000256" key="5">
    <source>
        <dbReference type="SAM" id="MobiDB-lite"/>
    </source>
</evidence>
<feature type="compositionally biased region" description="Basic residues" evidence="5">
    <location>
        <begin position="229"/>
        <end position="238"/>
    </location>
</feature>
<comment type="similarity">
    <text evidence="1 4">Belongs to the glycosyl hydrolase 17 family.</text>
</comment>
<evidence type="ECO:0000313" key="6">
    <source>
        <dbReference type="EMBL" id="AQK86957.1"/>
    </source>
</evidence>
<evidence type="ECO:0000256" key="3">
    <source>
        <dbReference type="ARBA" id="ARBA00023295"/>
    </source>
</evidence>
<keyword evidence="3" id="KW-0326">Glycosidase</keyword>